<gene>
    <name evidence="16" type="ORF">HHI36_015355</name>
</gene>
<evidence type="ECO:0000256" key="11">
    <source>
        <dbReference type="ARBA" id="ARBA00023303"/>
    </source>
</evidence>
<keyword evidence="13" id="KW-0175">Coiled coil</keyword>
<dbReference type="AlphaFoldDB" id="A0ABD2N598"/>
<name>A0ABD2N598_9CUCU</name>
<feature type="region of interest" description="Disordered" evidence="14">
    <location>
        <begin position="25"/>
        <end position="44"/>
    </location>
</feature>
<dbReference type="PANTHER" id="PTHR11690">
    <property type="entry name" value="AMILORIDE-SENSITIVE SODIUM CHANNEL-RELATED"/>
    <property type="match status" value="1"/>
</dbReference>
<evidence type="ECO:0008006" key="18">
    <source>
        <dbReference type="Google" id="ProtNLM"/>
    </source>
</evidence>
<comment type="caution">
    <text evidence="16">The sequence shown here is derived from an EMBL/GenBank/DDBJ whole genome shotgun (WGS) entry which is preliminary data.</text>
</comment>
<keyword evidence="10 12" id="KW-0739">Sodium transport</keyword>
<dbReference type="Gene3D" id="1.10.287.770">
    <property type="entry name" value="YojJ-like"/>
    <property type="match status" value="1"/>
</dbReference>
<comment type="similarity">
    <text evidence="2 12">Belongs to the amiloride-sensitive sodium channel (TC 1.A.6) family.</text>
</comment>
<dbReference type="InterPro" id="IPR001873">
    <property type="entry name" value="ENaC"/>
</dbReference>
<evidence type="ECO:0000313" key="16">
    <source>
        <dbReference type="EMBL" id="KAL3273930.1"/>
    </source>
</evidence>
<dbReference type="EMBL" id="JABFTP020000062">
    <property type="protein sequence ID" value="KAL3273930.1"/>
    <property type="molecule type" value="Genomic_DNA"/>
</dbReference>
<protein>
    <recommendedName>
        <fullName evidence="18">Pickpocket protein 28-like</fullName>
    </recommendedName>
</protein>
<dbReference type="Gene3D" id="1.10.287.820">
    <property type="entry name" value="Acid-sensing ion channel domain"/>
    <property type="match status" value="1"/>
</dbReference>
<accession>A0ABD2N598</accession>
<evidence type="ECO:0000256" key="8">
    <source>
        <dbReference type="ARBA" id="ARBA00023065"/>
    </source>
</evidence>
<feature type="coiled-coil region" evidence="13">
    <location>
        <begin position="427"/>
        <end position="483"/>
    </location>
</feature>
<evidence type="ECO:0000256" key="12">
    <source>
        <dbReference type="RuleBase" id="RU000679"/>
    </source>
</evidence>
<keyword evidence="4 12" id="KW-0894">Sodium channel</keyword>
<dbReference type="Proteomes" id="UP001516400">
    <property type="component" value="Unassembled WGS sequence"/>
</dbReference>
<evidence type="ECO:0000256" key="3">
    <source>
        <dbReference type="ARBA" id="ARBA00022448"/>
    </source>
</evidence>
<feature type="transmembrane region" description="Helical" evidence="15">
    <location>
        <begin position="557"/>
        <end position="579"/>
    </location>
</feature>
<dbReference type="GO" id="GO:0016020">
    <property type="term" value="C:membrane"/>
    <property type="evidence" value="ECO:0007669"/>
    <property type="project" value="UniProtKB-SubCell"/>
</dbReference>
<evidence type="ECO:0000256" key="4">
    <source>
        <dbReference type="ARBA" id="ARBA00022461"/>
    </source>
</evidence>
<keyword evidence="8 12" id="KW-0406">Ion transport</keyword>
<evidence type="ECO:0000256" key="14">
    <source>
        <dbReference type="SAM" id="MobiDB-lite"/>
    </source>
</evidence>
<dbReference type="PANTHER" id="PTHR11690:SF288">
    <property type="entry name" value="AMILORIDE-SENSITIVE NA+ CHANNEL-RELATED"/>
    <property type="match status" value="1"/>
</dbReference>
<sequence length="599" mass="69690">MTYYFILYEEVLQKTRNGNISTTVEQNEKQNNRPIKQSEASDVDEIEDPSFIGEIKIYFRNFCNHTGIHGFQYFGQHRTLIEKIWWLLVFLITFSACAFCIFLIYEKWATSPVIVSLATKETPIYQIPFPAVTICPTIKYTRECFRDDELFSVRNKRKLAEYTLSLCKKQTRNSRDNGTFKDAFYTEHFFKTLLKCSPFARSNFTVRFMNRYQFEFSKVFLPVITDDGICFSFNMMDRKEIFSDNAAKYHGFVETAEPSQWIPQVGYPEEAELDTYPRRALLSGAINSLEIIMGHSEKDINYECNGAEQGYKVLLHIPCRIARPTMESIMVPFNKATTITVIPEMMSTSSRVKKYDPETRNCYFPGEKQLRFFKIYTKNSCDMECLANYTLRFCNCVGFWMPRKISFPICGPAKLNCLSVTKDAYELMQLNDKLKEERLKRQLAAAKKNKTIESFIFWKPNNEEEVDENIKNLEEKISSVKNECNCFPICSDLTYVGTASSLDFRWEEQSENKTANNTPIDEKAGGLTQINIFIKTNDILTRERNELYGPTDFISNFGGLLGLFSGFSILSFMEIVYYLTLRIIGNCKKFGRWYGEEEK</sequence>
<feature type="transmembrane region" description="Helical" evidence="15">
    <location>
        <begin position="84"/>
        <end position="105"/>
    </location>
</feature>
<evidence type="ECO:0000256" key="15">
    <source>
        <dbReference type="SAM" id="Phobius"/>
    </source>
</evidence>
<keyword evidence="5 12" id="KW-0812">Transmembrane</keyword>
<organism evidence="16 17">
    <name type="scientific">Cryptolaemus montrouzieri</name>
    <dbReference type="NCBI Taxonomy" id="559131"/>
    <lineage>
        <taxon>Eukaryota</taxon>
        <taxon>Metazoa</taxon>
        <taxon>Ecdysozoa</taxon>
        <taxon>Arthropoda</taxon>
        <taxon>Hexapoda</taxon>
        <taxon>Insecta</taxon>
        <taxon>Pterygota</taxon>
        <taxon>Neoptera</taxon>
        <taxon>Endopterygota</taxon>
        <taxon>Coleoptera</taxon>
        <taxon>Polyphaga</taxon>
        <taxon>Cucujiformia</taxon>
        <taxon>Coccinelloidea</taxon>
        <taxon>Coccinellidae</taxon>
        <taxon>Scymninae</taxon>
        <taxon>Scymnini</taxon>
        <taxon>Cryptolaemus</taxon>
    </lineage>
</organism>
<evidence type="ECO:0000313" key="17">
    <source>
        <dbReference type="Proteomes" id="UP001516400"/>
    </source>
</evidence>
<dbReference type="PRINTS" id="PR01078">
    <property type="entry name" value="AMINACHANNEL"/>
</dbReference>
<reference evidence="16 17" key="1">
    <citation type="journal article" date="2021" name="BMC Biol.">
        <title>Horizontally acquired antibacterial genes associated with adaptive radiation of ladybird beetles.</title>
        <authorList>
            <person name="Li H.S."/>
            <person name="Tang X.F."/>
            <person name="Huang Y.H."/>
            <person name="Xu Z.Y."/>
            <person name="Chen M.L."/>
            <person name="Du X.Y."/>
            <person name="Qiu B.Y."/>
            <person name="Chen P.T."/>
            <person name="Zhang W."/>
            <person name="Slipinski A."/>
            <person name="Escalona H.E."/>
            <person name="Waterhouse R.M."/>
            <person name="Zwick A."/>
            <person name="Pang H."/>
        </authorList>
    </citation>
    <scope>NUCLEOTIDE SEQUENCE [LARGE SCALE GENOMIC DNA]</scope>
    <source>
        <strain evidence="16">SYSU2018</strain>
    </source>
</reference>
<keyword evidence="17" id="KW-1185">Reference proteome</keyword>
<evidence type="ECO:0000256" key="13">
    <source>
        <dbReference type="SAM" id="Coils"/>
    </source>
</evidence>
<evidence type="ECO:0000256" key="5">
    <source>
        <dbReference type="ARBA" id="ARBA00022692"/>
    </source>
</evidence>
<comment type="subcellular location">
    <subcellularLocation>
        <location evidence="1">Membrane</location>
        <topology evidence="1">Multi-pass membrane protein</topology>
    </subcellularLocation>
</comment>
<evidence type="ECO:0000256" key="7">
    <source>
        <dbReference type="ARBA" id="ARBA00023053"/>
    </source>
</evidence>
<keyword evidence="6 15" id="KW-1133">Transmembrane helix</keyword>
<keyword evidence="3 12" id="KW-0813">Transport</keyword>
<dbReference type="Pfam" id="PF00858">
    <property type="entry name" value="ASC"/>
    <property type="match status" value="1"/>
</dbReference>
<evidence type="ECO:0000256" key="1">
    <source>
        <dbReference type="ARBA" id="ARBA00004141"/>
    </source>
</evidence>
<dbReference type="GO" id="GO:0005272">
    <property type="term" value="F:sodium channel activity"/>
    <property type="evidence" value="ECO:0007669"/>
    <property type="project" value="UniProtKB-KW"/>
</dbReference>
<keyword evidence="9 15" id="KW-0472">Membrane</keyword>
<evidence type="ECO:0000256" key="6">
    <source>
        <dbReference type="ARBA" id="ARBA00022989"/>
    </source>
</evidence>
<proteinExistence type="inferred from homology"/>
<evidence type="ECO:0000256" key="2">
    <source>
        <dbReference type="ARBA" id="ARBA00007193"/>
    </source>
</evidence>
<evidence type="ECO:0000256" key="9">
    <source>
        <dbReference type="ARBA" id="ARBA00023136"/>
    </source>
</evidence>
<keyword evidence="11 12" id="KW-0407">Ion channel</keyword>
<keyword evidence="7" id="KW-0915">Sodium</keyword>
<evidence type="ECO:0000256" key="10">
    <source>
        <dbReference type="ARBA" id="ARBA00023201"/>
    </source>
</evidence>